<dbReference type="GO" id="GO:0004553">
    <property type="term" value="F:hydrolase activity, hydrolyzing O-glycosyl compounds"/>
    <property type="evidence" value="ECO:0007669"/>
    <property type="project" value="UniProtKB-ARBA"/>
</dbReference>
<name>A0AAU8ESG6_9MICC</name>
<keyword evidence="4" id="KW-0378">Hydrolase</keyword>
<dbReference type="RefSeq" id="WP_353711959.1">
    <property type="nucleotide sequence ID" value="NZ_CP159279.1"/>
</dbReference>
<protein>
    <submittedName>
        <fullName evidence="4">Glycoside hydrolase family 15 protein</fullName>
    </submittedName>
</protein>
<sequence>MTAPIEEYGYISDLRTGALISRKGSVDWLCLPRFDSESVFGALVGTESHGRWLLAPSSGEERTEGSVDVARRYRPSTFILETRWRTGSGEVLVTEFMPIGGSGSTLVRRIQGLEGCVLMRQELQLRFGYGKILPWVHRIHDDDGEALLAVAGPQAVMLRAEVLPRAASDYSHVGTFTVEAGQTIDLQLHAFSSHEVPPAVVDVDLALQTTGTYWRKWSSNYVSQGNYDEEVQRSLLVLRALTHERTGGIVAAPTTSLPEQFGGQRNWDYRYCWLRDAALTLEAMMTHGFQQEALYWRNWLLRAVAGDPRDLQIMYGIGGERELPERVLGHLPGYEGSGPVRIGNRAVYQYQGDVVGEVMVALAKLRERGVHEDHFSWPLQRNMLWFVENNLERMDHGIWEMRGEQRFFTHSRVMMWAAMDCGVKAVQKHGLDGPATRWSEIREQLRAEVMEQGFNTEINSFTQTYGDTEVDASLLVLPQVGFLAYDDEKMLGTVSRLEHDLLDESGLLVRYRTEACPDGLAPGEYPFLACSFWLVEQYARSGRVPEAETLMDRLIGCSSDLGLLSEEYDTTGNRMAGNYPQAFSHLTLIRAADALNGATLGAGAKGPGESHESGGPSDLPS</sequence>
<dbReference type="InterPro" id="IPR011613">
    <property type="entry name" value="GH15-like"/>
</dbReference>
<dbReference type="PANTHER" id="PTHR31616:SF0">
    <property type="entry name" value="GLUCAN 1,4-ALPHA-GLUCOSIDASE"/>
    <property type="match status" value="1"/>
</dbReference>
<dbReference type="SUPFAM" id="SSF48208">
    <property type="entry name" value="Six-hairpin glycosidases"/>
    <property type="match status" value="1"/>
</dbReference>
<dbReference type="GO" id="GO:0005975">
    <property type="term" value="P:carbohydrate metabolic process"/>
    <property type="evidence" value="ECO:0007669"/>
    <property type="project" value="InterPro"/>
</dbReference>
<dbReference type="AlphaFoldDB" id="A0AAU8ESG6"/>
<organism evidence="4">
    <name type="scientific">Arthrobacter sp. K5</name>
    <dbReference type="NCBI Taxonomy" id="2839623"/>
    <lineage>
        <taxon>Bacteria</taxon>
        <taxon>Bacillati</taxon>
        <taxon>Actinomycetota</taxon>
        <taxon>Actinomycetes</taxon>
        <taxon>Micrococcales</taxon>
        <taxon>Micrococcaceae</taxon>
        <taxon>Arthrobacter</taxon>
    </lineage>
</organism>
<feature type="domain" description="Trehalase-like N-terminal" evidence="3">
    <location>
        <begin position="3"/>
        <end position="115"/>
    </location>
</feature>
<accession>A0AAU8ESG6</accession>
<dbReference type="InterPro" id="IPR012341">
    <property type="entry name" value="6hp_glycosidase-like_sf"/>
</dbReference>
<feature type="domain" description="GH15-like" evidence="2">
    <location>
        <begin position="227"/>
        <end position="592"/>
    </location>
</feature>
<dbReference type="Gene3D" id="1.50.10.10">
    <property type="match status" value="1"/>
</dbReference>
<evidence type="ECO:0000259" key="2">
    <source>
        <dbReference type="Pfam" id="PF00723"/>
    </source>
</evidence>
<feature type="region of interest" description="Disordered" evidence="1">
    <location>
        <begin position="600"/>
        <end position="621"/>
    </location>
</feature>
<evidence type="ECO:0000259" key="3">
    <source>
        <dbReference type="Pfam" id="PF19291"/>
    </source>
</evidence>
<proteinExistence type="predicted"/>
<gene>
    <name evidence="4" type="ORF">ABRP34_01400</name>
</gene>
<dbReference type="Pfam" id="PF19291">
    <property type="entry name" value="TREH_N"/>
    <property type="match status" value="1"/>
</dbReference>
<dbReference type="InterPro" id="IPR045582">
    <property type="entry name" value="Trehalase-like_N"/>
</dbReference>
<evidence type="ECO:0000256" key="1">
    <source>
        <dbReference type="SAM" id="MobiDB-lite"/>
    </source>
</evidence>
<evidence type="ECO:0000313" key="4">
    <source>
        <dbReference type="EMBL" id="XCH11699.1"/>
    </source>
</evidence>
<dbReference type="Pfam" id="PF00723">
    <property type="entry name" value="Glyco_hydro_15"/>
    <property type="match status" value="1"/>
</dbReference>
<dbReference type="EMBL" id="CP159279">
    <property type="protein sequence ID" value="XCH11699.1"/>
    <property type="molecule type" value="Genomic_DNA"/>
</dbReference>
<dbReference type="PANTHER" id="PTHR31616">
    <property type="entry name" value="TREHALASE"/>
    <property type="match status" value="1"/>
</dbReference>
<reference evidence="4" key="1">
    <citation type="submission" date="2024-06" db="EMBL/GenBank/DDBJ databases">
        <title>Biodegradation of dimethachlon by Arthrobacter sp. K5: mechanistic insights and ecological implications.</title>
        <authorList>
            <person name="Hu S."/>
            <person name="Lu P."/>
        </authorList>
    </citation>
    <scope>NUCLEOTIDE SEQUENCE</scope>
    <source>
        <strain evidence="4">K5</strain>
    </source>
</reference>
<dbReference type="InterPro" id="IPR008928">
    <property type="entry name" value="6-hairpin_glycosidase_sf"/>
</dbReference>